<sequence>MPEVGTMGGSMEMRKSATVVACLAILLLQLGTLLPRSAAQQTHWYSVVGSSERRCTLSAPAFGRLPGIRIVRQKCNDFDDDTIVSDSISDSASVKVETPGVFYTIVG</sequence>
<organism evidence="2">
    <name type="scientific">Anopheles sinensis</name>
    <name type="common">Mosquito</name>
    <dbReference type="NCBI Taxonomy" id="74873"/>
    <lineage>
        <taxon>Eukaryota</taxon>
        <taxon>Metazoa</taxon>
        <taxon>Ecdysozoa</taxon>
        <taxon>Arthropoda</taxon>
        <taxon>Hexapoda</taxon>
        <taxon>Insecta</taxon>
        <taxon>Pterygota</taxon>
        <taxon>Neoptera</taxon>
        <taxon>Endopterygota</taxon>
        <taxon>Diptera</taxon>
        <taxon>Nematocera</taxon>
        <taxon>Culicoidea</taxon>
        <taxon>Culicidae</taxon>
        <taxon>Anophelinae</taxon>
        <taxon>Anopheles</taxon>
    </lineage>
</organism>
<feature type="signal peptide" evidence="1">
    <location>
        <begin position="1"/>
        <end position="39"/>
    </location>
</feature>
<dbReference type="Proteomes" id="UP000030765">
    <property type="component" value="Unassembled WGS sequence"/>
</dbReference>
<reference evidence="2 4" key="1">
    <citation type="journal article" date="2014" name="BMC Genomics">
        <title>Genome sequence of Anopheles sinensis provides insight into genetics basis of mosquito competence for malaria parasites.</title>
        <authorList>
            <person name="Zhou D."/>
            <person name="Zhang D."/>
            <person name="Ding G."/>
            <person name="Shi L."/>
            <person name="Hou Q."/>
            <person name="Ye Y."/>
            <person name="Xu Y."/>
            <person name="Zhou H."/>
            <person name="Xiong C."/>
            <person name="Li S."/>
            <person name="Yu J."/>
            <person name="Hong S."/>
            <person name="Yu X."/>
            <person name="Zou P."/>
            <person name="Chen C."/>
            <person name="Chang X."/>
            <person name="Wang W."/>
            <person name="Lv Y."/>
            <person name="Sun Y."/>
            <person name="Ma L."/>
            <person name="Shen B."/>
            <person name="Zhu C."/>
        </authorList>
    </citation>
    <scope>NUCLEOTIDE SEQUENCE [LARGE SCALE GENOMIC DNA]</scope>
</reference>
<dbReference type="EMBL" id="KE525252">
    <property type="protein sequence ID" value="KFB43427.1"/>
    <property type="molecule type" value="Genomic_DNA"/>
</dbReference>
<evidence type="ECO:0000256" key="1">
    <source>
        <dbReference type="SAM" id="SignalP"/>
    </source>
</evidence>
<accession>A0A084VZN3</accession>
<keyword evidence="4" id="KW-1185">Reference proteome</keyword>
<evidence type="ECO:0000313" key="2">
    <source>
        <dbReference type="EMBL" id="KFB43427.1"/>
    </source>
</evidence>
<name>A0A084VZN3_ANOSI</name>
<dbReference type="EMBL" id="ATLV01018895">
    <property type="status" value="NOT_ANNOTATED_CDS"/>
    <property type="molecule type" value="Genomic_DNA"/>
</dbReference>
<dbReference type="EnsemblMetazoa" id="ASIC011239-RA">
    <property type="protein sequence ID" value="ASIC011239-PA"/>
    <property type="gene ID" value="ASIC011239"/>
</dbReference>
<reference evidence="3" key="2">
    <citation type="submission" date="2020-05" db="UniProtKB">
        <authorList>
            <consortium name="EnsemblMetazoa"/>
        </authorList>
    </citation>
    <scope>IDENTIFICATION</scope>
</reference>
<gene>
    <name evidence="2" type="ORF">ZHAS_00011239</name>
</gene>
<dbReference type="VEuPathDB" id="VectorBase:ASIC011239"/>
<protein>
    <submittedName>
        <fullName evidence="2 3">Uncharacterized protein</fullName>
    </submittedName>
</protein>
<keyword evidence="1" id="KW-0732">Signal</keyword>
<feature type="chain" id="PRO_5001784126" evidence="1">
    <location>
        <begin position="40"/>
        <end position="107"/>
    </location>
</feature>
<dbReference type="AlphaFoldDB" id="A0A084VZN3"/>
<evidence type="ECO:0000313" key="4">
    <source>
        <dbReference type="Proteomes" id="UP000030765"/>
    </source>
</evidence>
<evidence type="ECO:0000313" key="3">
    <source>
        <dbReference type="EnsemblMetazoa" id="ASIC011239-PA"/>
    </source>
</evidence>
<proteinExistence type="predicted"/>